<proteinExistence type="predicted"/>
<name>A0A9P7RIG7_9PEZI</name>
<feature type="compositionally biased region" description="Basic and acidic residues" evidence="1">
    <location>
        <begin position="59"/>
        <end position="104"/>
    </location>
</feature>
<reference evidence="2" key="1">
    <citation type="submission" date="2021-05" db="EMBL/GenBank/DDBJ databases">
        <title>Comparative genomics of three Colletotrichum scovillei strains and genetic complementation revealed genes involved fungal growth and virulence on chili pepper.</title>
        <authorList>
            <person name="Hsieh D.-K."/>
            <person name="Chuang S.-C."/>
            <person name="Chen C.-Y."/>
            <person name="Chao Y.-T."/>
            <person name="Lu M.-Y.J."/>
            <person name="Lee M.-H."/>
            <person name="Shih M.-C."/>
        </authorList>
    </citation>
    <scope>NUCLEOTIDE SEQUENCE</scope>
    <source>
        <strain evidence="2">Coll-153</strain>
    </source>
</reference>
<gene>
    <name evidence="2" type="ORF">JMJ77_005532</name>
</gene>
<comment type="caution">
    <text evidence="2">The sequence shown here is derived from an EMBL/GenBank/DDBJ whole genome shotgun (WGS) entry which is preliminary data.</text>
</comment>
<dbReference type="Proteomes" id="UP000699042">
    <property type="component" value="Unassembled WGS sequence"/>
</dbReference>
<organism evidence="2 3">
    <name type="scientific">Colletotrichum scovillei</name>
    <dbReference type="NCBI Taxonomy" id="1209932"/>
    <lineage>
        <taxon>Eukaryota</taxon>
        <taxon>Fungi</taxon>
        <taxon>Dikarya</taxon>
        <taxon>Ascomycota</taxon>
        <taxon>Pezizomycotina</taxon>
        <taxon>Sordariomycetes</taxon>
        <taxon>Hypocreomycetidae</taxon>
        <taxon>Glomerellales</taxon>
        <taxon>Glomerellaceae</taxon>
        <taxon>Colletotrichum</taxon>
        <taxon>Colletotrichum acutatum species complex</taxon>
    </lineage>
</organism>
<evidence type="ECO:0000313" key="3">
    <source>
        <dbReference type="Proteomes" id="UP000699042"/>
    </source>
</evidence>
<keyword evidence="3" id="KW-1185">Reference proteome</keyword>
<dbReference type="EMBL" id="JAESDN010000001">
    <property type="protein sequence ID" value="KAG7058154.1"/>
    <property type="molecule type" value="Genomic_DNA"/>
</dbReference>
<protein>
    <submittedName>
        <fullName evidence="2">Uncharacterized protein</fullName>
    </submittedName>
</protein>
<sequence>MRRHRNLVNFGEDVSWSSQNQLEYRERESENTEGSAPFKRLTQQNLQALDLNRVSQASRGERSIKGEEKALSDSHEGQSKVSPEKSGKRRRSEEKPLSKLRDEYIPAEEDEGKHAEVKTYNAYVEDVTDSDAK</sequence>
<evidence type="ECO:0000313" key="2">
    <source>
        <dbReference type="EMBL" id="KAG7058154.1"/>
    </source>
</evidence>
<accession>A0A9P7RIG7</accession>
<feature type="compositionally biased region" description="Polar residues" evidence="1">
    <location>
        <begin position="41"/>
        <end position="58"/>
    </location>
</feature>
<dbReference type="AlphaFoldDB" id="A0A9P7RIG7"/>
<feature type="region of interest" description="Disordered" evidence="1">
    <location>
        <begin position="1"/>
        <end position="117"/>
    </location>
</feature>
<evidence type="ECO:0000256" key="1">
    <source>
        <dbReference type="SAM" id="MobiDB-lite"/>
    </source>
</evidence>